<proteinExistence type="predicted"/>
<feature type="region of interest" description="Disordered" evidence="1">
    <location>
        <begin position="1"/>
        <end position="24"/>
    </location>
</feature>
<evidence type="ECO:0000256" key="1">
    <source>
        <dbReference type="SAM" id="MobiDB-lite"/>
    </source>
</evidence>
<protein>
    <recommendedName>
        <fullName evidence="4">Opi1-domain-containing protein</fullName>
    </recommendedName>
</protein>
<sequence>MNGGDNRTPEQGANDRQVGAPNQTWPTRVVLSTYGFGAALNEESLKNLKYCLHWLRFLNAHLGKLVSALKSVVEELDDHQRSQMNEDTQANGGIARVLPASYEHTRAALAVKVEGLKSDVVATMKKVVEVVSNYTGSALPENARELIKRHIFALPQRFQAANASELVEKEKDGPMSSASRALVLAKEGLDMMQQVSAVVEGTIDRAEEWCERLGRKKREDDGQSGEEEKKIEWVEGRRDGDGDVKMEKS</sequence>
<dbReference type="EMBL" id="ML120362">
    <property type="protein sequence ID" value="RPB03423.1"/>
    <property type="molecule type" value="Genomic_DNA"/>
</dbReference>
<dbReference type="OrthoDB" id="2441642at2759"/>
<accession>A0A3N4JZE0</accession>
<evidence type="ECO:0000313" key="2">
    <source>
        <dbReference type="EMBL" id="RPB03423.1"/>
    </source>
</evidence>
<dbReference type="Pfam" id="PF08618">
    <property type="entry name" value="Opi1"/>
    <property type="match status" value="2"/>
</dbReference>
<gene>
    <name evidence="2" type="ORF">L873DRAFT_1670097</name>
</gene>
<dbReference type="AlphaFoldDB" id="A0A3N4JZE0"/>
<dbReference type="GO" id="GO:0005783">
    <property type="term" value="C:endoplasmic reticulum"/>
    <property type="evidence" value="ECO:0007669"/>
    <property type="project" value="TreeGrafter"/>
</dbReference>
<name>A0A3N4JZE0_9PEZI</name>
<dbReference type="PANTHER" id="PTHR38406">
    <property type="entry name" value="TRANSCRIPTIONAL REPRESSOR OPI1"/>
    <property type="match status" value="1"/>
</dbReference>
<dbReference type="GO" id="GO:0003714">
    <property type="term" value="F:transcription corepressor activity"/>
    <property type="evidence" value="ECO:0007669"/>
    <property type="project" value="InterPro"/>
</dbReference>
<dbReference type="GO" id="GO:0008654">
    <property type="term" value="P:phospholipid biosynthetic process"/>
    <property type="evidence" value="ECO:0007669"/>
    <property type="project" value="TreeGrafter"/>
</dbReference>
<evidence type="ECO:0008006" key="4">
    <source>
        <dbReference type="Google" id="ProtNLM"/>
    </source>
</evidence>
<evidence type="ECO:0000313" key="3">
    <source>
        <dbReference type="Proteomes" id="UP000276215"/>
    </source>
</evidence>
<dbReference type="PANTHER" id="PTHR38406:SF1">
    <property type="entry name" value="TRANSCRIPTIONAL REPRESSOR OPI1"/>
    <property type="match status" value="1"/>
</dbReference>
<feature type="region of interest" description="Disordered" evidence="1">
    <location>
        <begin position="213"/>
        <end position="249"/>
    </location>
</feature>
<dbReference type="GO" id="GO:0005634">
    <property type="term" value="C:nucleus"/>
    <property type="evidence" value="ECO:0007669"/>
    <property type="project" value="TreeGrafter"/>
</dbReference>
<dbReference type="InterPro" id="IPR013927">
    <property type="entry name" value="TF_Opi1_Ccg-8"/>
</dbReference>
<dbReference type="Proteomes" id="UP000276215">
    <property type="component" value="Unassembled WGS sequence"/>
</dbReference>
<keyword evidence="3" id="KW-1185">Reference proteome</keyword>
<dbReference type="GO" id="GO:0006357">
    <property type="term" value="P:regulation of transcription by RNA polymerase II"/>
    <property type="evidence" value="ECO:0007669"/>
    <property type="project" value="TreeGrafter"/>
</dbReference>
<dbReference type="STRING" id="1336337.A0A3N4JZE0"/>
<reference evidence="2 3" key="1">
    <citation type="journal article" date="2018" name="Nat. Ecol. Evol.">
        <title>Pezizomycetes genomes reveal the molecular basis of ectomycorrhizal truffle lifestyle.</title>
        <authorList>
            <person name="Murat C."/>
            <person name="Payen T."/>
            <person name="Noel B."/>
            <person name="Kuo A."/>
            <person name="Morin E."/>
            <person name="Chen J."/>
            <person name="Kohler A."/>
            <person name="Krizsan K."/>
            <person name="Balestrini R."/>
            <person name="Da Silva C."/>
            <person name="Montanini B."/>
            <person name="Hainaut M."/>
            <person name="Levati E."/>
            <person name="Barry K.W."/>
            <person name="Belfiori B."/>
            <person name="Cichocki N."/>
            <person name="Clum A."/>
            <person name="Dockter R.B."/>
            <person name="Fauchery L."/>
            <person name="Guy J."/>
            <person name="Iotti M."/>
            <person name="Le Tacon F."/>
            <person name="Lindquist E.A."/>
            <person name="Lipzen A."/>
            <person name="Malagnac F."/>
            <person name="Mello A."/>
            <person name="Molinier V."/>
            <person name="Miyauchi S."/>
            <person name="Poulain J."/>
            <person name="Riccioni C."/>
            <person name="Rubini A."/>
            <person name="Sitrit Y."/>
            <person name="Splivallo R."/>
            <person name="Traeger S."/>
            <person name="Wang M."/>
            <person name="Zifcakova L."/>
            <person name="Wipf D."/>
            <person name="Zambonelli A."/>
            <person name="Paolocci F."/>
            <person name="Nowrousian M."/>
            <person name="Ottonello S."/>
            <person name="Baldrian P."/>
            <person name="Spatafora J.W."/>
            <person name="Henrissat B."/>
            <person name="Nagy L.G."/>
            <person name="Aury J.M."/>
            <person name="Wincker P."/>
            <person name="Grigoriev I.V."/>
            <person name="Bonfante P."/>
            <person name="Martin F.M."/>
        </authorList>
    </citation>
    <scope>NUCLEOTIDE SEQUENCE [LARGE SCALE GENOMIC DNA]</scope>
    <source>
        <strain evidence="2 3">120613-1</strain>
    </source>
</reference>
<organism evidence="2 3">
    <name type="scientific">Choiromyces venosus 120613-1</name>
    <dbReference type="NCBI Taxonomy" id="1336337"/>
    <lineage>
        <taxon>Eukaryota</taxon>
        <taxon>Fungi</taxon>
        <taxon>Dikarya</taxon>
        <taxon>Ascomycota</taxon>
        <taxon>Pezizomycotina</taxon>
        <taxon>Pezizomycetes</taxon>
        <taxon>Pezizales</taxon>
        <taxon>Tuberaceae</taxon>
        <taxon>Choiromyces</taxon>
    </lineage>
</organism>
<dbReference type="GO" id="GO:0030968">
    <property type="term" value="P:endoplasmic reticulum unfolded protein response"/>
    <property type="evidence" value="ECO:0007669"/>
    <property type="project" value="TreeGrafter"/>
</dbReference>